<keyword evidence="1" id="KW-0472">Membrane</keyword>
<comment type="caution">
    <text evidence="2">The sequence shown here is derived from an EMBL/GenBank/DDBJ whole genome shotgun (WGS) entry which is preliminary data.</text>
</comment>
<dbReference type="EMBL" id="BDFE01000017">
    <property type="protein sequence ID" value="GAU09232.1"/>
    <property type="molecule type" value="Genomic_DNA"/>
</dbReference>
<organism evidence="2 3">
    <name type="scientific">Desulfoplanes formicivorans</name>
    <dbReference type="NCBI Taxonomy" id="1592317"/>
    <lineage>
        <taxon>Bacteria</taxon>
        <taxon>Pseudomonadati</taxon>
        <taxon>Thermodesulfobacteriota</taxon>
        <taxon>Desulfovibrionia</taxon>
        <taxon>Desulfovibrionales</taxon>
        <taxon>Desulfoplanaceae</taxon>
        <taxon>Desulfoplanes</taxon>
    </lineage>
</organism>
<dbReference type="STRING" id="1592317.DPF_1954"/>
<protein>
    <submittedName>
        <fullName evidence="2">Uncharacterized protein</fullName>
    </submittedName>
</protein>
<evidence type="ECO:0000313" key="3">
    <source>
        <dbReference type="Proteomes" id="UP000095200"/>
    </source>
</evidence>
<name>A0A194AGM8_9BACT</name>
<keyword evidence="1" id="KW-1133">Transmembrane helix</keyword>
<dbReference type="AlphaFoldDB" id="A0A194AGM8"/>
<keyword evidence="1" id="KW-0812">Transmembrane</keyword>
<reference evidence="3" key="1">
    <citation type="submission" date="2016-06" db="EMBL/GenBank/DDBJ databases">
        <title>Draft genome sequence of Desulfoplanes formicivorans strain Pf12B.</title>
        <authorList>
            <person name="Watanabe M."/>
            <person name="Kojima H."/>
            <person name="Fukui M."/>
        </authorList>
    </citation>
    <scope>NUCLEOTIDE SEQUENCE [LARGE SCALE GENOMIC DNA]</scope>
    <source>
        <strain evidence="3">Pf12B</strain>
    </source>
</reference>
<keyword evidence="3" id="KW-1185">Reference proteome</keyword>
<sequence length="58" mass="6254">MQQNNELGQAVMRGLLLGGSIGLIAGWFGMHPLRALLTGFVCGILAGVTKYRLDNRKP</sequence>
<feature type="transmembrane region" description="Helical" evidence="1">
    <location>
        <begin position="12"/>
        <end position="29"/>
    </location>
</feature>
<evidence type="ECO:0000256" key="1">
    <source>
        <dbReference type="SAM" id="Phobius"/>
    </source>
</evidence>
<accession>A0A194AGM8</accession>
<dbReference type="RefSeq" id="WP_176724228.1">
    <property type="nucleotide sequence ID" value="NZ_BDFE01000017.1"/>
</dbReference>
<dbReference type="Proteomes" id="UP000095200">
    <property type="component" value="Unassembled WGS sequence"/>
</dbReference>
<gene>
    <name evidence="2" type="ORF">DPF_1954</name>
</gene>
<evidence type="ECO:0000313" key="2">
    <source>
        <dbReference type="EMBL" id="GAU09232.1"/>
    </source>
</evidence>
<proteinExistence type="predicted"/>